<evidence type="ECO:0000313" key="4">
    <source>
        <dbReference type="EMBL" id="TKW59590.1"/>
    </source>
</evidence>
<feature type="compositionally biased region" description="Basic and acidic residues" evidence="2">
    <location>
        <begin position="525"/>
        <end position="545"/>
    </location>
</feature>
<dbReference type="PROSITE" id="PS50158">
    <property type="entry name" value="ZF_CCHC"/>
    <property type="match status" value="1"/>
</dbReference>
<evidence type="ECO:0000259" key="3">
    <source>
        <dbReference type="PROSITE" id="PS50158"/>
    </source>
</evidence>
<dbReference type="SUPFAM" id="SSF57756">
    <property type="entry name" value="Retrovirus zinc finger-like domains"/>
    <property type="match status" value="1"/>
</dbReference>
<organism evidence="4 5">
    <name type="scientific">Colletotrichum tanaceti</name>
    <dbReference type="NCBI Taxonomy" id="1306861"/>
    <lineage>
        <taxon>Eukaryota</taxon>
        <taxon>Fungi</taxon>
        <taxon>Dikarya</taxon>
        <taxon>Ascomycota</taxon>
        <taxon>Pezizomycotina</taxon>
        <taxon>Sordariomycetes</taxon>
        <taxon>Hypocreomycetidae</taxon>
        <taxon>Glomerellales</taxon>
        <taxon>Glomerellaceae</taxon>
        <taxon>Colletotrichum</taxon>
        <taxon>Colletotrichum destructivum species complex</taxon>
    </lineage>
</organism>
<sequence>MADHAPGSGPATKEPSCINCGGTGHWAVACPEPVRAKPAHDYVRGGDHQHGGRRPVAVVTKYPAPPTGNPIVTRYGPSPPGQPLAPPYPGPPQPYPSYPPPPNGYAPLPPGSYPVYPQYSTPPPPPLTPPAAYPPPSGPPVSSGPYHYPAPSHHLRIILPAVHILPHTPLRLDIILPLPLPLPVTTLRHIIPHPRHQEAILHPHTGHHQFSRFMEPNRDLLYPRLHMPSHTDHLNLDTGLCLPYPLLRVLYRHVYLQVYLQVCLQVCRQFLLKEINRSRKNNKHGNPKRDASQPKPKVGSTKEKQVPARVEPEPKVLKTTPVPSATPESRHANTAPEDGVDEDEADWKWEEEMIFKETDKPHQPDPIAKPLPGPDGYHDNIMLPPAWNATCIQSDFITEENLAEFSRPVRETERFASLQLDPAFWRSPVDSKIVKQQPEVRDKPVTFKSVRLPGFPSLPPKPPTPENRDYRPVNNRKRTWEESPYKNLLATGNQESGEWADHRHKRHRGDSHSGYDTASPHNRRIREDSRSIDRYRSQKSDRADPDPTQALLKSLEDPHDAEPSRRHDGDKLSYSRRRAGIATVRNIPARKKPSGQTRIEVEVSVVQSVASFASHGTEDSELSALEAELLGIAPKSKEGTEGKLGDHATKLRKRVQKVDSAYGRRW</sequence>
<feature type="region of interest" description="Disordered" evidence="2">
    <location>
        <begin position="435"/>
        <end position="576"/>
    </location>
</feature>
<evidence type="ECO:0000256" key="1">
    <source>
        <dbReference type="PROSITE-ProRule" id="PRU00047"/>
    </source>
</evidence>
<feature type="compositionally biased region" description="Basic and acidic residues" evidence="2">
    <location>
        <begin position="554"/>
        <end position="573"/>
    </location>
</feature>
<feature type="compositionally biased region" description="Pro residues" evidence="2">
    <location>
        <begin position="120"/>
        <end position="139"/>
    </location>
</feature>
<feature type="region of interest" description="Disordered" evidence="2">
    <location>
        <begin position="59"/>
        <end position="103"/>
    </location>
</feature>
<proteinExistence type="predicted"/>
<dbReference type="PANTHER" id="PTHR48125">
    <property type="entry name" value="LP07818P1"/>
    <property type="match status" value="1"/>
</dbReference>
<keyword evidence="1" id="KW-0863">Zinc-finger</keyword>
<dbReference type="Proteomes" id="UP000310108">
    <property type="component" value="Unassembled WGS sequence"/>
</dbReference>
<feature type="domain" description="CCHC-type" evidence="3">
    <location>
        <begin position="17"/>
        <end position="32"/>
    </location>
</feature>
<dbReference type="SMART" id="SM00343">
    <property type="entry name" value="ZnF_C2HC"/>
    <property type="match status" value="1"/>
</dbReference>
<dbReference type="EMBL" id="PJEX01000007">
    <property type="protein sequence ID" value="TKW59590.1"/>
    <property type="molecule type" value="Genomic_DNA"/>
</dbReference>
<feature type="region of interest" description="Disordered" evidence="2">
    <location>
        <begin position="116"/>
        <end position="145"/>
    </location>
</feature>
<name>A0A4U6XUE0_9PEZI</name>
<dbReference type="AlphaFoldDB" id="A0A4U6XUE0"/>
<feature type="compositionally biased region" description="Basic and acidic residues" evidence="2">
    <location>
        <begin position="300"/>
        <end position="316"/>
    </location>
</feature>
<feature type="region of interest" description="Disordered" evidence="2">
    <location>
        <begin position="278"/>
        <end position="343"/>
    </location>
</feature>
<accession>A0A4U6XUE0</accession>
<reference evidence="4 5" key="1">
    <citation type="journal article" date="2019" name="PLoS ONE">
        <title>Comparative genome analysis indicates high evolutionary potential of pathogenicity genes in Colletotrichum tanaceti.</title>
        <authorList>
            <person name="Lelwala R.V."/>
            <person name="Korhonen P.K."/>
            <person name="Young N.D."/>
            <person name="Scott J.B."/>
            <person name="Ades P.A."/>
            <person name="Gasser R.B."/>
            <person name="Taylor P.W.J."/>
        </authorList>
    </citation>
    <scope>NUCLEOTIDE SEQUENCE [LARGE SCALE GENOMIC DNA]</scope>
    <source>
        <strain evidence="4">BRIP57314</strain>
    </source>
</reference>
<dbReference type="GO" id="GO:0003676">
    <property type="term" value="F:nucleic acid binding"/>
    <property type="evidence" value="ECO:0007669"/>
    <property type="project" value="InterPro"/>
</dbReference>
<gene>
    <name evidence="4" type="ORF">CTA1_7856</name>
</gene>
<evidence type="ECO:0000256" key="2">
    <source>
        <dbReference type="SAM" id="MobiDB-lite"/>
    </source>
</evidence>
<dbReference type="InterPro" id="IPR001878">
    <property type="entry name" value="Znf_CCHC"/>
</dbReference>
<dbReference type="PANTHER" id="PTHR48125:SF12">
    <property type="entry name" value="AT HOOK TRANSCRIPTION FACTOR FAMILY-RELATED"/>
    <property type="match status" value="1"/>
</dbReference>
<evidence type="ECO:0000313" key="5">
    <source>
        <dbReference type="Proteomes" id="UP000310108"/>
    </source>
</evidence>
<dbReference type="InterPro" id="IPR036875">
    <property type="entry name" value="Znf_CCHC_sf"/>
</dbReference>
<dbReference type="GO" id="GO:0008270">
    <property type="term" value="F:zinc ion binding"/>
    <property type="evidence" value="ECO:0007669"/>
    <property type="project" value="UniProtKB-KW"/>
</dbReference>
<feature type="region of interest" description="Disordered" evidence="2">
    <location>
        <begin position="636"/>
        <end position="666"/>
    </location>
</feature>
<feature type="compositionally biased region" description="Basic and acidic residues" evidence="2">
    <location>
        <begin position="636"/>
        <end position="649"/>
    </location>
</feature>
<feature type="compositionally biased region" description="Pro residues" evidence="2">
    <location>
        <begin position="77"/>
        <end position="103"/>
    </location>
</feature>
<keyword evidence="1" id="KW-0862">Zinc</keyword>
<protein>
    <recommendedName>
        <fullName evidence="3">CCHC-type domain-containing protein</fullName>
    </recommendedName>
</protein>
<feature type="compositionally biased region" description="Pro residues" evidence="2">
    <location>
        <begin position="456"/>
        <end position="465"/>
    </location>
</feature>
<dbReference type="STRING" id="1306861.A0A4U6XUE0"/>
<keyword evidence="1" id="KW-0479">Metal-binding</keyword>
<keyword evidence="5" id="KW-1185">Reference proteome</keyword>
<comment type="caution">
    <text evidence="4">The sequence shown here is derived from an EMBL/GenBank/DDBJ whole genome shotgun (WGS) entry which is preliminary data.</text>
</comment>